<dbReference type="RefSeq" id="WP_011497525.1">
    <property type="nucleotide sequence ID" value="NC_007954.1"/>
</dbReference>
<dbReference type="InterPro" id="IPR000160">
    <property type="entry name" value="GGDEF_dom"/>
</dbReference>
<dbReference type="NCBIfam" id="TIGR00254">
    <property type="entry name" value="GGDEF"/>
    <property type="match status" value="1"/>
</dbReference>
<sequence>MSMLGFVRFIFILLSVTGMAFSAVAESLPRVLLLNSYHPQYQWTKELTRGVQETLASSIPMENLHIEFMDERRFADDAVYKTKLVSLFKHKYQQYSPDLIITSDDYAYDFMIEYGDLLFPGKPMVFSGVNVFKPETLQGRSQITGILEGMEIIGNLELIKTIQPDVKRIVLLGDTTGFGRGMTDLAREVKASWQADPSLAAGVSLDIWDKFTLVELHQRVAELPTGSAILVLAIHKDSQGQYFSYEEQLPILSQISKVPIYGMWGALMIGKGAMGGLMNDPFEHGASAAKMALAILDGIPIAQLPIKEKAAFTPSFDFALLNRFAIDRALLPQGSKLVGEPKSLYQEYGGLINSVLLLLTFLMLVISVLLTNIRKRIAVQIQLDKLNRELEFQVQERTQDLNLRNSQLHDATINMRQLAFTDPLTGLSNRRAGTVETGAYLSRFKQDNLALSVAILDIDFFKRVNDTYGHSRGDEVLISFARLLKATVRPSDRLYRWGGEEFLVLFPGADIAAATQVCERLCHTIASKHFEGVGRITSSLGVTEASLDDSLDSLVSRADVALYQAKQQGRNRVCIGERAP</sequence>
<dbReference type="PANTHER" id="PTHR45138:SF9">
    <property type="entry name" value="DIGUANYLATE CYCLASE DGCM-RELATED"/>
    <property type="match status" value="1"/>
</dbReference>
<comment type="catalytic activity">
    <reaction evidence="3">
        <text>2 GTP = 3',3'-c-di-GMP + 2 diphosphate</text>
        <dbReference type="Rhea" id="RHEA:24898"/>
        <dbReference type="ChEBI" id="CHEBI:33019"/>
        <dbReference type="ChEBI" id="CHEBI:37565"/>
        <dbReference type="ChEBI" id="CHEBI:58805"/>
        <dbReference type="EC" id="2.7.7.65"/>
    </reaction>
</comment>
<dbReference type="InterPro" id="IPR029787">
    <property type="entry name" value="Nucleotide_cyclase"/>
</dbReference>
<comment type="cofactor">
    <cofactor evidence="1">
        <name>Mg(2+)</name>
        <dbReference type="ChEBI" id="CHEBI:18420"/>
    </cofactor>
</comment>
<dbReference type="EC" id="2.7.7.65" evidence="2"/>
<evidence type="ECO:0000313" key="7">
    <source>
        <dbReference type="Proteomes" id="UP000001982"/>
    </source>
</evidence>
<dbReference type="Gene3D" id="3.30.70.270">
    <property type="match status" value="1"/>
</dbReference>
<dbReference type="AlphaFoldDB" id="Q12JJ7"/>
<reference evidence="6 7" key="1">
    <citation type="submission" date="2006-03" db="EMBL/GenBank/DDBJ databases">
        <title>Complete sequence of Shewanella denitrificans OS217.</title>
        <authorList>
            <consortium name="US DOE Joint Genome Institute"/>
            <person name="Copeland A."/>
            <person name="Lucas S."/>
            <person name="Lapidus A."/>
            <person name="Barry K."/>
            <person name="Detter J.C."/>
            <person name="Glavina del Rio T."/>
            <person name="Hammon N."/>
            <person name="Israni S."/>
            <person name="Dalin E."/>
            <person name="Tice H."/>
            <person name="Pitluck S."/>
            <person name="Brettin T."/>
            <person name="Bruce D."/>
            <person name="Han C."/>
            <person name="Tapia R."/>
            <person name="Gilna P."/>
            <person name="Kiss H."/>
            <person name="Schmutz J."/>
            <person name="Larimer F."/>
            <person name="Land M."/>
            <person name="Hauser L."/>
            <person name="Kyrpides N."/>
            <person name="Lykidis A."/>
            <person name="Richardson P."/>
        </authorList>
    </citation>
    <scope>NUCLEOTIDE SEQUENCE [LARGE SCALE GENOMIC DNA]</scope>
    <source>
        <strain evidence="7">OS217 / ATCC BAA-1090 / DSM 15013</strain>
    </source>
</reference>
<keyword evidence="4" id="KW-0812">Transmembrane</keyword>
<keyword evidence="4" id="KW-0472">Membrane</keyword>
<evidence type="ECO:0000256" key="1">
    <source>
        <dbReference type="ARBA" id="ARBA00001946"/>
    </source>
</evidence>
<dbReference type="eggNOG" id="COG3706">
    <property type="taxonomic scope" value="Bacteria"/>
</dbReference>
<dbReference type="SUPFAM" id="SSF55073">
    <property type="entry name" value="Nucleotide cyclase"/>
    <property type="match status" value="1"/>
</dbReference>
<dbReference type="eggNOG" id="COG2984">
    <property type="taxonomic scope" value="Bacteria"/>
</dbReference>
<dbReference type="HOGENOM" id="CLU_033622_0_0_6"/>
<evidence type="ECO:0000256" key="4">
    <source>
        <dbReference type="SAM" id="Phobius"/>
    </source>
</evidence>
<accession>Q12JJ7</accession>
<name>Q12JJ7_SHEDO</name>
<dbReference type="Proteomes" id="UP000001982">
    <property type="component" value="Chromosome"/>
</dbReference>
<dbReference type="OrthoDB" id="9812260at2"/>
<feature type="transmembrane region" description="Helical" evidence="4">
    <location>
        <begin position="348"/>
        <end position="370"/>
    </location>
</feature>
<feature type="domain" description="GGDEF" evidence="5">
    <location>
        <begin position="449"/>
        <end position="578"/>
    </location>
</feature>
<dbReference type="STRING" id="318161.Sden_3102"/>
<keyword evidence="7" id="KW-1185">Reference proteome</keyword>
<dbReference type="FunFam" id="3.30.70.270:FF:000001">
    <property type="entry name" value="Diguanylate cyclase domain protein"/>
    <property type="match status" value="1"/>
</dbReference>
<dbReference type="InterPro" id="IPR007487">
    <property type="entry name" value="ABC_transpt-TYRBP-like"/>
</dbReference>
<proteinExistence type="predicted"/>
<dbReference type="PANTHER" id="PTHR45138">
    <property type="entry name" value="REGULATORY COMPONENTS OF SENSORY TRANSDUCTION SYSTEM"/>
    <property type="match status" value="1"/>
</dbReference>
<keyword evidence="4" id="KW-1133">Transmembrane helix</keyword>
<dbReference type="Pfam" id="PF00990">
    <property type="entry name" value="GGDEF"/>
    <property type="match status" value="1"/>
</dbReference>
<evidence type="ECO:0000256" key="3">
    <source>
        <dbReference type="ARBA" id="ARBA00034247"/>
    </source>
</evidence>
<dbReference type="GO" id="GO:0052621">
    <property type="term" value="F:diguanylate cyclase activity"/>
    <property type="evidence" value="ECO:0007669"/>
    <property type="project" value="UniProtKB-EC"/>
</dbReference>
<dbReference type="EMBL" id="CP000302">
    <property type="protein sequence ID" value="ABE56379.1"/>
    <property type="molecule type" value="Genomic_DNA"/>
</dbReference>
<dbReference type="Gene3D" id="3.40.50.2300">
    <property type="match status" value="2"/>
</dbReference>
<dbReference type="Pfam" id="PF04392">
    <property type="entry name" value="ABC_sub_bind"/>
    <property type="match status" value="1"/>
</dbReference>
<dbReference type="InterPro" id="IPR050469">
    <property type="entry name" value="Diguanylate_Cyclase"/>
</dbReference>
<organism evidence="6 7">
    <name type="scientific">Shewanella denitrificans (strain OS217 / ATCC BAA-1090 / DSM 15013)</name>
    <dbReference type="NCBI Taxonomy" id="318161"/>
    <lineage>
        <taxon>Bacteria</taxon>
        <taxon>Pseudomonadati</taxon>
        <taxon>Pseudomonadota</taxon>
        <taxon>Gammaproteobacteria</taxon>
        <taxon>Alteromonadales</taxon>
        <taxon>Shewanellaceae</taxon>
        <taxon>Shewanella</taxon>
    </lineage>
</organism>
<dbReference type="InterPro" id="IPR043128">
    <property type="entry name" value="Rev_trsase/Diguanyl_cyclase"/>
</dbReference>
<dbReference type="KEGG" id="sdn:Sden_3102"/>
<dbReference type="SMART" id="SM00267">
    <property type="entry name" value="GGDEF"/>
    <property type="match status" value="1"/>
</dbReference>
<dbReference type="PROSITE" id="PS50887">
    <property type="entry name" value="GGDEF"/>
    <property type="match status" value="1"/>
</dbReference>
<evidence type="ECO:0000256" key="2">
    <source>
        <dbReference type="ARBA" id="ARBA00012528"/>
    </source>
</evidence>
<protein>
    <recommendedName>
        <fullName evidence="2">diguanylate cyclase</fullName>
        <ecNumber evidence="2">2.7.7.65</ecNumber>
    </recommendedName>
</protein>
<evidence type="ECO:0000259" key="5">
    <source>
        <dbReference type="PROSITE" id="PS50887"/>
    </source>
</evidence>
<evidence type="ECO:0000313" key="6">
    <source>
        <dbReference type="EMBL" id="ABE56379.1"/>
    </source>
</evidence>
<dbReference type="CDD" id="cd01949">
    <property type="entry name" value="GGDEF"/>
    <property type="match status" value="1"/>
</dbReference>
<gene>
    <name evidence="6" type="ordered locus">Sden_3102</name>
</gene>